<dbReference type="EMBL" id="FOHT01000086">
    <property type="protein sequence ID" value="SEU17451.1"/>
    <property type="molecule type" value="Genomic_DNA"/>
</dbReference>
<dbReference type="Proteomes" id="UP000181981">
    <property type="component" value="Unassembled WGS sequence"/>
</dbReference>
<name>A0A1I0K329_9BACT</name>
<evidence type="ECO:0000313" key="2">
    <source>
        <dbReference type="EMBL" id="SEU17451.1"/>
    </source>
</evidence>
<evidence type="ECO:0000313" key="3">
    <source>
        <dbReference type="Proteomes" id="UP000181981"/>
    </source>
</evidence>
<sequence length="441" mass="44092">EDECGNTVSVDHVFTVTDNTNPTATAPATVDLECADDKPAAATTIAGFLALPGADAADNCTATANLTVSSNDVVTTPGSCNGVITRTYTIEDECGNTVSVDHVFTVTDNTNPTATAPATVDLECADDKPAAATTIAGFLALPGADAADNCTATANLTVSSNDVVTTPGSCNGAITRTYTIEDECGNTVSVDHVFTVTDNTNPTATAPATVDLECADDKPAAATTITEFLTLPGAAAADNCTSTANLTVSSNDVVTTSGSCNGVITRTYTIEDDCGNTVSVDHVFTVTDNTNPTATAPATVDLECADDKPAAATTIAGFLSLTGADAADNCTAQANLVVTSVDNTTGAGSCSGEITRTYTITDGCGNSVNVDHVFTVTDNESPTASAPTTVDLECADDKPAAATTIAGFLALTGADAADNCTAQADLVVTSVDNTTGAGSCS</sequence>
<feature type="non-terminal residue" evidence="2">
    <location>
        <position position="441"/>
    </location>
</feature>
<dbReference type="Pfam" id="PF23237">
    <property type="entry name" value="HYR_4C"/>
    <property type="match status" value="1"/>
</dbReference>
<organism evidence="2 3">
    <name type="scientific">Draconibacterium orientale</name>
    <dbReference type="NCBI Taxonomy" id="1168034"/>
    <lineage>
        <taxon>Bacteria</taxon>
        <taxon>Pseudomonadati</taxon>
        <taxon>Bacteroidota</taxon>
        <taxon>Bacteroidia</taxon>
        <taxon>Marinilabiliales</taxon>
        <taxon>Prolixibacteraceae</taxon>
        <taxon>Draconibacterium</taxon>
    </lineage>
</organism>
<dbReference type="RefSeq" id="WP_217643020.1">
    <property type="nucleotide sequence ID" value="NZ_FOHT01000086.1"/>
</dbReference>
<evidence type="ECO:0000259" key="1">
    <source>
        <dbReference type="Pfam" id="PF23237"/>
    </source>
</evidence>
<gene>
    <name evidence="2" type="ORF">SAMN05444285_1861</name>
</gene>
<reference evidence="2 3" key="1">
    <citation type="submission" date="2016-10" db="EMBL/GenBank/DDBJ databases">
        <authorList>
            <person name="de Groot N.N."/>
        </authorList>
    </citation>
    <scope>NUCLEOTIDE SEQUENCE [LARGE SCALE GENOMIC DNA]</scope>
    <source>
        <strain evidence="2 3">DSM 25947</strain>
    </source>
</reference>
<feature type="domain" description="HYR-like" evidence="1">
    <location>
        <begin position="323"/>
        <end position="376"/>
    </location>
</feature>
<accession>A0A1I0K329</accession>
<proteinExistence type="predicted"/>
<dbReference type="AlphaFoldDB" id="A0A1I0K329"/>
<feature type="non-terminal residue" evidence="2">
    <location>
        <position position="1"/>
    </location>
</feature>
<dbReference type="InterPro" id="IPR057078">
    <property type="entry name" value="HYR-4C"/>
</dbReference>
<protein>
    <recommendedName>
        <fullName evidence="1">HYR-like domain-containing protein</fullName>
    </recommendedName>
</protein>